<evidence type="ECO:0000313" key="15">
    <source>
        <dbReference type="Proteomes" id="UP001497482"/>
    </source>
</evidence>
<accession>A0AAV2KVQ4</accession>
<dbReference type="PANTHER" id="PTHR12939:SF5">
    <property type="entry name" value="ZETA-SARCOGLYCAN"/>
    <property type="match status" value="1"/>
</dbReference>
<keyword evidence="15" id="KW-1185">Reference proteome</keyword>
<dbReference type="GO" id="GO:0048738">
    <property type="term" value="P:cardiac muscle tissue development"/>
    <property type="evidence" value="ECO:0007669"/>
    <property type="project" value="TreeGrafter"/>
</dbReference>
<dbReference type="GO" id="GO:0060047">
    <property type="term" value="P:heart contraction"/>
    <property type="evidence" value="ECO:0007669"/>
    <property type="project" value="TreeGrafter"/>
</dbReference>
<comment type="similarity">
    <text evidence="3">Belongs to the sarcoglycan beta/delta/gamma/zeta family.</text>
</comment>
<evidence type="ECO:0000256" key="5">
    <source>
        <dbReference type="ARBA" id="ARBA00022490"/>
    </source>
</evidence>
<evidence type="ECO:0000256" key="9">
    <source>
        <dbReference type="ARBA" id="ARBA00023136"/>
    </source>
</evidence>
<dbReference type="GO" id="GO:0005856">
    <property type="term" value="C:cytoskeleton"/>
    <property type="evidence" value="ECO:0007669"/>
    <property type="project" value="UniProtKB-SubCell"/>
</dbReference>
<proteinExistence type="inferred from homology"/>
<evidence type="ECO:0000313" key="14">
    <source>
        <dbReference type="EMBL" id="CAL1591297.1"/>
    </source>
</evidence>
<keyword evidence="8" id="KW-1133">Transmembrane helix</keyword>
<keyword evidence="9" id="KW-0472">Membrane</keyword>
<keyword evidence="6" id="KW-0812">Transmembrane</keyword>
<dbReference type="Proteomes" id="UP001497482">
    <property type="component" value="Chromosome 19"/>
</dbReference>
<dbReference type="InterPro" id="IPR006875">
    <property type="entry name" value="Sarcoglycan"/>
</dbReference>
<dbReference type="InterPro" id="IPR039972">
    <property type="entry name" value="Sarcoglycan_gamma/delta/zeta"/>
</dbReference>
<keyword evidence="5" id="KW-0963">Cytoplasm</keyword>
<organism evidence="14 15">
    <name type="scientific">Knipowitschia caucasica</name>
    <name type="common">Caucasian dwarf goby</name>
    <name type="synonym">Pomatoschistus caucasicus</name>
    <dbReference type="NCBI Taxonomy" id="637954"/>
    <lineage>
        <taxon>Eukaryota</taxon>
        <taxon>Metazoa</taxon>
        <taxon>Chordata</taxon>
        <taxon>Craniata</taxon>
        <taxon>Vertebrata</taxon>
        <taxon>Euteleostomi</taxon>
        <taxon>Actinopterygii</taxon>
        <taxon>Neopterygii</taxon>
        <taxon>Teleostei</taxon>
        <taxon>Neoteleostei</taxon>
        <taxon>Acanthomorphata</taxon>
        <taxon>Gobiaria</taxon>
        <taxon>Gobiiformes</taxon>
        <taxon>Gobioidei</taxon>
        <taxon>Gobiidae</taxon>
        <taxon>Gobiinae</taxon>
        <taxon>Knipowitschia</taxon>
    </lineage>
</organism>
<dbReference type="Pfam" id="PF04790">
    <property type="entry name" value="Sarcoglycan_1"/>
    <property type="match status" value="1"/>
</dbReference>
<dbReference type="GO" id="GO:0016012">
    <property type="term" value="C:sarcoglycan complex"/>
    <property type="evidence" value="ECO:0007669"/>
    <property type="project" value="InterPro"/>
</dbReference>
<evidence type="ECO:0000256" key="4">
    <source>
        <dbReference type="ARBA" id="ARBA00022475"/>
    </source>
</evidence>
<evidence type="ECO:0000256" key="6">
    <source>
        <dbReference type="ARBA" id="ARBA00022692"/>
    </source>
</evidence>
<protein>
    <submittedName>
        <fullName evidence="14">Uncharacterized protein</fullName>
    </submittedName>
</protein>
<keyword evidence="12" id="KW-0206">Cytoskeleton</keyword>
<feature type="region of interest" description="Disordered" evidence="13">
    <location>
        <begin position="93"/>
        <end position="197"/>
    </location>
</feature>
<sequence length="197" mass="20202">MDGLGAAQSFSPSGCPDFLQLPPPHTCTGPDGVEALCQRLEVRSSDGGRLLFTAEEEEVVMTTEKFTVTGSEGAVFGHSVETPLILAKSSEDLKEAAITSPEGRPPSPALKGGAITSPEGRPPSPALKGGAITSPEGRPPSPALKGGAITSPEGRPPSPALKGGRGRPPSKLAEKNSVLAASSRAAWGMQMRERKGL</sequence>
<comment type="subcellular location">
    <subcellularLocation>
        <location evidence="2">Cell membrane</location>
        <location evidence="2">Sarcolemma</location>
        <topology evidence="2">Single-pass type II membrane protein</topology>
    </subcellularLocation>
    <subcellularLocation>
        <location evidence="1">Cytoplasm</location>
        <location evidence="1">Cytoskeleton</location>
    </subcellularLocation>
</comment>
<dbReference type="PANTHER" id="PTHR12939">
    <property type="entry name" value="SARCOGLYCAN"/>
    <property type="match status" value="1"/>
</dbReference>
<keyword evidence="4" id="KW-1003">Cell membrane</keyword>
<evidence type="ECO:0000256" key="12">
    <source>
        <dbReference type="ARBA" id="ARBA00023212"/>
    </source>
</evidence>
<gene>
    <name evidence="14" type="ORF">KC01_LOCUS20678</name>
</gene>
<evidence type="ECO:0000256" key="3">
    <source>
        <dbReference type="ARBA" id="ARBA00007574"/>
    </source>
</evidence>
<evidence type="ECO:0000256" key="11">
    <source>
        <dbReference type="ARBA" id="ARBA00023180"/>
    </source>
</evidence>
<dbReference type="EMBL" id="OZ035841">
    <property type="protein sequence ID" value="CAL1591297.1"/>
    <property type="molecule type" value="Genomic_DNA"/>
</dbReference>
<evidence type="ECO:0000256" key="13">
    <source>
        <dbReference type="SAM" id="MobiDB-lite"/>
    </source>
</evidence>
<reference evidence="14 15" key="1">
    <citation type="submission" date="2024-04" db="EMBL/GenBank/DDBJ databases">
        <authorList>
            <person name="Waldvogel A.-M."/>
            <person name="Schoenle A."/>
        </authorList>
    </citation>
    <scope>NUCLEOTIDE SEQUENCE [LARGE SCALE GENOMIC DNA]</scope>
</reference>
<evidence type="ECO:0000256" key="10">
    <source>
        <dbReference type="ARBA" id="ARBA00023157"/>
    </source>
</evidence>
<name>A0AAV2KVQ4_KNICA</name>
<dbReference type="AlphaFoldDB" id="A0AAV2KVQ4"/>
<evidence type="ECO:0000256" key="8">
    <source>
        <dbReference type="ARBA" id="ARBA00022989"/>
    </source>
</evidence>
<keyword evidence="10" id="KW-1015">Disulfide bond</keyword>
<dbReference type="GO" id="GO:0042383">
    <property type="term" value="C:sarcolemma"/>
    <property type="evidence" value="ECO:0007669"/>
    <property type="project" value="UniProtKB-SubCell"/>
</dbReference>
<evidence type="ECO:0000256" key="2">
    <source>
        <dbReference type="ARBA" id="ARBA00004274"/>
    </source>
</evidence>
<keyword evidence="7" id="KW-0735">Signal-anchor</keyword>
<keyword evidence="11" id="KW-0325">Glycoprotein</keyword>
<feature type="region of interest" description="Disordered" evidence="13">
    <location>
        <begin position="1"/>
        <end position="23"/>
    </location>
</feature>
<evidence type="ECO:0000256" key="7">
    <source>
        <dbReference type="ARBA" id="ARBA00022968"/>
    </source>
</evidence>
<evidence type="ECO:0000256" key="1">
    <source>
        <dbReference type="ARBA" id="ARBA00004245"/>
    </source>
</evidence>